<keyword evidence="3" id="KW-0157">Chromophore</keyword>
<evidence type="ECO:0000313" key="6">
    <source>
        <dbReference type="EMBL" id="KAF8438956.1"/>
    </source>
</evidence>
<feature type="region of interest" description="Disordered" evidence="4">
    <location>
        <begin position="896"/>
        <end position="926"/>
    </location>
</feature>
<keyword evidence="2" id="KW-0288">FMN</keyword>
<feature type="compositionally biased region" description="Low complexity" evidence="4">
    <location>
        <begin position="382"/>
        <end position="395"/>
    </location>
</feature>
<reference evidence="6" key="1">
    <citation type="submission" date="2019-10" db="EMBL/GenBank/DDBJ databases">
        <authorList>
            <consortium name="DOE Joint Genome Institute"/>
            <person name="Kuo A."/>
            <person name="Miyauchi S."/>
            <person name="Kiss E."/>
            <person name="Drula E."/>
            <person name="Kohler A."/>
            <person name="Sanchez-Garcia M."/>
            <person name="Andreopoulos B."/>
            <person name="Barry K.W."/>
            <person name="Bonito G."/>
            <person name="Buee M."/>
            <person name="Carver A."/>
            <person name="Chen C."/>
            <person name="Cichocki N."/>
            <person name="Clum A."/>
            <person name="Culley D."/>
            <person name="Crous P.W."/>
            <person name="Fauchery L."/>
            <person name="Girlanda M."/>
            <person name="Hayes R."/>
            <person name="Keri Z."/>
            <person name="LaButti K."/>
            <person name="Lipzen A."/>
            <person name="Lombard V."/>
            <person name="Magnuson J."/>
            <person name="Maillard F."/>
            <person name="Morin E."/>
            <person name="Murat C."/>
            <person name="Nolan M."/>
            <person name="Ohm R."/>
            <person name="Pangilinan J."/>
            <person name="Pereira M."/>
            <person name="Perotto S."/>
            <person name="Peter M."/>
            <person name="Riley R."/>
            <person name="Sitrit Y."/>
            <person name="Stielow B."/>
            <person name="Szollosi G."/>
            <person name="Zifcakova L."/>
            <person name="Stursova M."/>
            <person name="Spatafora J.W."/>
            <person name="Tedersoo L."/>
            <person name="Vaario L.-M."/>
            <person name="Yamada A."/>
            <person name="Yan M."/>
            <person name="Wang P."/>
            <person name="Xu J."/>
            <person name="Bruns T."/>
            <person name="Baldrian P."/>
            <person name="Vilgalys R."/>
            <person name="Henrissat B."/>
            <person name="Grigoriev I.V."/>
            <person name="Hibbett D."/>
            <person name="Nagy L.G."/>
            <person name="Martin F.M."/>
        </authorList>
    </citation>
    <scope>NUCLEOTIDE SEQUENCE</scope>
    <source>
        <strain evidence="6">BED1</strain>
    </source>
</reference>
<feature type="domain" description="PAS" evidence="5">
    <location>
        <begin position="680"/>
        <end position="709"/>
    </location>
</feature>
<protein>
    <recommendedName>
        <fullName evidence="5">PAS domain-containing protein</fullName>
    </recommendedName>
</protein>
<feature type="domain" description="PAS" evidence="5">
    <location>
        <begin position="440"/>
        <end position="510"/>
    </location>
</feature>
<evidence type="ECO:0000256" key="4">
    <source>
        <dbReference type="SAM" id="MobiDB-lite"/>
    </source>
</evidence>
<dbReference type="Gene3D" id="3.30.450.20">
    <property type="entry name" value="PAS domain"/>
    <property type="match status" value="2"/>
</dbReference>
<dbReference type="SMART" id="SM00091">
    <property type="entry name" value="PAS"/>
    <property type="match status" value="3"/>
</dbReference>
<dbReference type="EMBL" id="WHUW01000015">
    <property type="protein sequence ID" value="KAF8438956.1"/>
    <property type="molecule type" value="Genomic_DNA"/>
</dbReference>
<evidence type="ECO:0000256" key="1">
    <source>
        <dbReference type="ARBA" id="ARBA00022630"/>
    </source>
</evidence>
<feature type="region of interest" description="Disordered" evidence="4">
    <location>
        <begin position="380"/>
        <end position="407"/>
    </location>
</feature>
<evidence type="ECO:0000313" key="7">
    <source>
        <dbReference type="Proteomes" id="UP001194468"/>
    </source>
</evidence>
<feature type="region of interest" description="Disordered" evidence="4">
    <location>
        <begin position="951"/>
        <end position="1000"/>
    </location>
</feature>
<feature type="compositionally biased region" description="Low complexity" evidence="4">
    <location>
        <begin position="951"/>
        <end position="964"/>
    </location>
</feature>
<dbReference type="SUPFAM" id="SSF55785">
    <property type="entry name" value="PYP-like sensor domain (PAS domain)"/>
    <property type="match status" value="2"/>
</dbReference>
<dbReference type="PROSITE" id="PS50112">
    <property type="entry name" value="PAS"/>
    <property type="match status" value="3"/>
</dbReference>
<feature type="compositionally biased region" description="Low complexity" evidence="4">
    <location>
        <begin position="111"/>
        <end position="125"/>
    </location>
</feature>
<feature type="compositionally biased region" description="Polar residues" evidence="4">
    <location>
        <begin position="547"/>
        <end position="562"/>
    </location>
</feature>
<dbReference type="PANTHER" id="PTHR47429:SF7">
    <property type="entry name" value="GATA-FACTOR"/>
    <property type="match status" value="1"/>
</dbReference>
<feature type="region of interest" description="Disordered" evidence="4">
    <location>
        <begin position="110"/>
        <end position="129"/>
    </location>
</feature>
<name>A0AAD4GDV0_BOLED</name>
<evidence type="ECO:0000256" key="2">
    <source>
        <dbReference type="ARBA" id="ARBA00022643"/>
    </source>
</evidence>
<evidence type="ECO:0000256" key="3">
    <source>
        <dbReference type="ARBA" id="ARBA00022991"/>
    </source>
</evidence>
<keyword evidence="1" id="KW-0285">Flavoprotein</keyword>
<dbReference type="InterPro" id="IPR000014">
    <property type="entry name" value="PAS"/>
</dbReference>
<organism evidence="6 7">
    <name type="scientific">Boletus edulis BED1</name>
    <dbReference type="NCBI Taxonomy" id="1328754"/>
    <lineage>
        <taxon>Eukaryota</taxon>
        <taxon>Fungi</taxon>
        <taxon>Dikarya</taxon>
        <taxon>Basidiomycota</taxon>
        <taxon>Agaricomycotina</taxon>
        <taxon>Agaricomycetes</taxon>
        <taxon>Agaricomycetidae</taxon>
        <taxon>Boletales</taxon>
        <taxon>Boletineae</taxon>
        <taxon>Boletaceae</taxon>
        <taxon>Boletoideae</taxon>
        <taxon>Boletus</taxon>
    </lineage>
</organism>
<dbReference type="GO" id="GO:0005634">
    <property type="term" value="C:nucleus"/>
    <property type="evidence" value="ECO:0007669"/>
    <property type="project" value="TreeGrafter"/>
</dbReference>
<comment type="caution">
    <text evidence="6">The sequence shown here is derived from an EMBL/GenBank/DDBJ whole genome shotgun (WGS) entry which is preliminary data.</text>
</comment>
<proteinExistence type="predicted"/>
<dbReference type="PANTHER" id="PTHR47429">
    <property type="entry name" value="PROTEIN TWIN LOV 1"/>
    <property type="match status" value="1"/>
</dbReference>
<dbReference type="AlphaFoldDB" id="A0AAD4GDV0"/>
<dbReference type="Proteomes" id="UP001194468">
    <property type="component" value="Unassembled WGS sequence"/>
</dbReference>
<dbReference type="Pfam" id="PF13426">
    <property type="entry name" value="PAS_9"/>
    <property type="match status" value="2"/>
</dbReference>
<dbReference type="InterPro" id="IPR035965">
    <property type="entry name" value="PAS-like_dom_sf"/>
</dbReference>
<feature type="region of interest" description="Disordered" evidence="4">
    <location>
        <begin position="547"/>
        <end position="596"/>
    </location>
</feature>
<evidence type="ECO:0000259" key="5">
    <source>
        <dbReference type="PROSITE" id="PS50112"/>
    </source>
</evidence>
<dbReference type="NCBIfam" id="TIGR00229">
    <property type="entry name" value="sensory_box"/>
    <property type="match status" value="1"/>
</dbReference>
<dbReference type="CDD" id="cd00130">
    <property type="entry name" value="PAS"/>
    <property type="match status" value="2"/>
</dbReference>
<gene>
    <name evidence="6" type="ORF">L210DRAFT_3542749</name>
</gene>
<keyword evidence="7" id="KW-1185">Reference proteome</keyword>
<sequence>MCNGPPILAPGGGAEVLPAGLLDSAPDPLASSWFVNNGFAPFQISRQVASGATLPDSASIPYHALHPSRPQRVPLAFPPRFTANVDPRLQLLPEPPPSLEVTTSYIPDLASSPSSRSSNSISYPPSIVPAPDPTPSPPVIAPSAFGLPVYSASGFDVLSILSRVVNRPNPTVQLGPVDLSCSFVIVDVRRYDSPIVYASPTFCHLTGYGEQEALGRNCRFLQSPTGHVARGEPRRFASPEAVSYMRKLLSSSKECQTTLINYRKGGQAFINLVTVIPLRGGIHNTPEQADEVAYHIGFQVDLTKQPIRILDKLRDGSYYCPNNSSWGTGNLSSNGGLSGITQNMTSIGLKGGRHGQMMSIAVSKELRNLIADTTFTDSVPISTGTNTSGPTGTSSALPDQGSNATTPLTMLVTPPSSSTSMNRMSASGNTMAGSIPISLSPSLALLLLEFLPDFLLVLSLKGSFLYVAPSVRLVLGYEPQELIGKGISDVCHPADLVPLMRELKEGSVNGLGVPGTGDVGLSTGAASNLLPKSVDLLFRALPKATTFSPARETQNTSTEQGVSHSARSSSGSASQSPPSSAALSANDPSDRTTPPPYIWLECRGRLHVEPGKGRKAIILSGRARWMPVVRWGSVDKAGGVGSVRYQGDSASHVTAGSRSCETSSVDPTGASVDPLEFWALLSSQGTFLVASASVRDILGWGTSEVIGRNICAMVRDSRGGVREHVEAELARLDTLEVRSMVDPSPSIVTTSLVHRDLHTVPVRLAFYRTPRSDKRTPSSTSSINVTSTPFIHPLNDPLCPIVCQVTVLSNIKNQLNKNTDNGFGPSPGHPSSQVPIQIEDDTEELGPSTHSLGASLFGELETVRGSSWQYELQQLKFANQRLHEELLALEGACAKSGTRTGSSSVTTGHISVVPPSQPCSSSASTAAISIPSQPQLAQTQLHYTPFMPSTLSTSLSSLRPPNSLHENDPPTSDWSSLAGANGQGPNPLKRSWRSENGPTT</sequence>
<feature type="compositionally biased region" description="Low complexity" evidence="4">
    <location>
        <begin position="563"/>
        <end position="587"/>
    </location>
</feature>
<accession>A0AAD4GDV0</accession>
<feature type="domain" description="PAS" evidence="5">
    <location>
        <begin position="192"/>
        <end position="217"/>
    </location>
</feature>
<reference evidence="6" key="2">
    <citation type="journal article" date="2020" name="Nat. Commun.">
        <title>Large-scale genome sequencing of mycorrhizal fungi provides insights into the early evolution of symbiotic traits.</title>
        <authorList>
            <person name="Miyauchi S."/>
            <person name="Kiss E."/>
            <person name="Kuo A."/>
            <person name="Drula E."/>
            <person name="Kohler A."/>
            <person name="Sanchez-Garcia M."/>
            <person name="Morin E."/>
            <person name="Andreopoulos B."/>
            <person name="Barry K.W."/>
            <person name="Bonito G."/>
            <person name="Buee M."/>
            <person name="Carver A."/>
            <person name="Chen C."/>
            <person name="Cichocki N."/>
            <person name="Clum A."/>
            <person name="Culley D."/>
            <person name="Crous P.W."/>
            <person name="Fauchery L."/>
            <person name="Girlanda M."/>
            <person name="Hayes R.D."/>
            <person name="Keri Z."/>
            <person name="LaButti K."/>
            <person name="Lipzen A."/>
            <person name="Lombard V."/>
            <person name="Magnuson J."/>
            <person name="Maillard F."/>
            <person name="Murat C."/>
            <person name="Nolan M."/>
            <person name="Ohm R.A."/>
            <person name="Pangilinan J."/>
            <person name="Pereira M.F."/>
            <person name="Perotto S."/>
            <person name="Peter M."/>
            <person name="Pfister S."/>
            <person name="Riley R."/>
            <person name="Sitrit Y."/>
            <person name="Stielow J.B."/>
            <person name="Szollosi G."/>
            <person name="Zifcakova L."/>
            <person name="Stursova M."/>
            <person name="Spatafora J.W."/>
            <person name="Tedersoo L."/>
            <person name="Vaario L.M."/>
            <person name="Yamada A."/>
            <person name="Yan M."/>
            <person name="Wang P."/>
            <person name="Xu J."/>
            <person name="Bruns T."/>
            <person name="Baldrian P."/>
            <person name="Vilgalys R."/>
            <person name="Dunand C."/>
            <person name="Henrissat B."/>
            <person name="Grigoriev I.V."/>
            <person name="Hibbett D."/>
            <person name="Nagy L.G."/>
            <person name="Martin F.M."/>
        </authorList>
    </citation>
    <scope>NUCLEOTIDE SEQUENCE</scope>
    <source>
        <strain evidence="6">BED1</strain>
    </source>
</reference>
<feature type="compositionally biased region" description="Polar residues" evidence="4">
    <location>
        <begin position="396"/>
        <end position="407"/>
    </location>
</feature>